<protein>
    <submittedName>
        <fullName evidence="1">Uncharacterized protein</fullName>
    </submittedName>
</protein>
<dbReference type="AlphaFoldDB" id="A0A931SB85"/>
<comment type="caution">
    <text evidence="1">The sequence shown here is derived from an EMBL/GenBank/DDBJ whole genome shotgun (WGS) entry which is preliminary data.</text>
</comment>
<evidence type="ECO:0000313" key="2">
    <source>
        <dbReference type="Proteomes" id="UP000724148"/>
    </source>
</evidence>
<proteinExistence type="predicted"/>
<dbReference type="Proteomes" id="UP000724148">
    <property type="component" value="Unassembled WGS sequence"/>
</dbReference>
<sequence>MGTGIQLTLKPVDPVFQSVLLRRFMAAGPSTAPGRGLYTALDFSPDELELIGFTKKDISEMLCFPAVKQFRPR</sequence>
<gene>
    <name evidence="1" type="ORF">HYT40_01520</name>
</gene>
<reference evidence="1" key="1">
    <citation type="submission" date="2020-07" db="EMBL/GenBank/DDBJ databases">
        <title>Huge and variable diversity of episymbiotic CPR bacteria and DPANN archaea in groundwater ecosystems.</title>
        <authorList>
            <person name="He C.Y."/>
            <person name="Keren R."/>
            <person name="Whittaker M."/>
            <person name="Farag I.F."/>
            <person name="Doudna J."/>
            <person name="Cate J.H.D."/>
            <person name="Banfield J.F."/>
        </authorList>
    </citation>
    <scope>NUCLEOTIDE SEQUENCE</scope>
    <source>
        <strain evidence="1">NC_groundwater_193_Ag_S-0.1um_51_7</strain>
    </source>
</reference>
<accession>A0A931SB85</accession>
<evidence type="ECO:0000313" key="1">
    <source>
        <dbReference type="EMBL" id="MBI2096817.1"/>
    </source>
</evidence>
<organism evidence="1 2">
    <name type="scientific">Candidatus Sungiibacteriota bacterium</name>
    <dbReference type="NCBI Taxonomy" id="2750080"/>
    <lineage>
        <taxon>Bacteria</taxon>
        <taxon>Candidatus Sungiibacteriota</taxon>
    </lineage>
</organism>
<dbReference type="EMBL" id="JACOZA010000038">
    <property type="protein sequence ID" value="MBI2096817.1"/>
    <property type="molecule type" value="Genomic_DNA"/>
</dbReference>
<name>A0A931SB85_9BACT</name>